<dbReference type="Proteomes" id="UP000515152">
    <property type="component" value="Chromosome 5"/>
</dbReference>
<dbReference type="InterPro" id="IPR001881">
    <property type="entry name" value="EGF-like_Ca-bd_dom"/>
</dbReference>
<feature type="domain" description="FAS1" evidence="15">
    <location>
        <begin position="2297"/>
        <end position="2436"/>
    </location>
</feature>
<dbReference type="GO" id="GO:0005044">
    <property type="term" value="F:scavenger receptor activity"/>
    <property type="evidence" value="ECO:0007669"/>
    <property type="project" value="Ensembl"/>
</dbReference>
<dbReference type="SUPFAM" id="SSF57196">
    <property type="entry name" value="EGF/Laminin"/>
    <property type="match status" value="2"/>
</dbReference>
<keyword evidence="4 12" id="KW-1133">Transmembrane helix</keyword>
<dbReference type="InterPro" id="IPR036378">
    <property type="entry name" value="FAS1_dom_sf"/>
</dbReference>
<evidence type="ECO:0000256" key="12">
    <source>
        <dbReference type="SAM" id="Phobius"/>
    </source>
</evidence>
<evidence type="ECO:0000259" key="16">
    <source>
        <dbReference type="PROSITE" id="PS50963"/>
    </source>
</evidence>
<feature type="domain" description="EGF-like" evidence="14">
    <location>
        <begin position="1528"/>
        <end position="1567"/>
    </location>
</feature>
<feature type="disulfide bond" evidence="10">
    <location>
        <begin position="1346"/>
        <end position="1355"/>
    </location>
</feature>
<dbReference type="InterPro" id="IPR016186">
    <property type="entry name" value="C-type_lectin-like/link_sf"/>
</dbReference>
<evidence type="ECO:0000256" key="4">
    <source>
        <dbReference type="ARBA" id="ARBA00022989"/>
    </source>
</evidence>
<dbReference type="GO" id="GO:0007155">
    <property type="term" value="P:cell adhesion"/>
    <property type="evidence" value="ECO:0007669"/>
    <property type="project" value="InterPro"/>
</dbReference>
<dbReference type="GeneID" id="105893503"/>
<dbReference type="FunFam" id="2.30.180.10:FF:000014">
    <property type="entry name" value="Stabilin 1"/>
    <property type="match status" value="1"/>
</dbReference>
<evidence type="ECO:0000256" key="6">
    <source>
        <dbReference type="ARBA" id="ARBA00023157"/>
    </source>
</evidence>
<dbReference type="Pfam" id="PF00193">
    <property type="entry name" value="Xlink"/>
    <property type="match status" value="1"/>
</dbReference>
<evidence type="ECO:0000256" key="3">
    <source>
        <dbReference type="ARBA" id="ARBA00022692"/>
    </source>
</evidence>
<feature type="domain" description="FAS1" evidence="15">
    <location>
        <begin position="345"/>
        <end position="468"/>
    </location>
</feature>
<feature type="domain" description="Link" evidence="16">
    <location>
        <begin position="2184"/>
        <end position="2277"/>
    </location>
</feature>
<dbReference type="FunFam" id="2.10.25.10:FF:000040">
    <property type="entry name" value="Stabilin 2"/>
    <property type="match status" value="6"/>
</dbReference>
<dbReference type="InterPro" id="IPR002049">
    <property type="entry name" value="LE_dom"/>
</dbReference>
<dbReference type="RefSeq" id="XP_031424352.1">
    <property type="nucleotide sequence ID" value="XM_031568492.2"/>
</dbReference>
<evidence type="ECO:0000256" key="8">
    <source>
        <dbReference type="ARBA" id="ARBA00023180"/>
    </source>
</evidence>
<dbReference type="InterPro" id="IPR056806">
    <property type="entry name" value="EGF_STAB1-2"/>
</dbReference>
<dbReference type="FunFam" id="2.30.180.10:FF:000005">
    <property type="entry name" value="Stabilin 2"/>
    <property type="match status" value="1"/>
</dbReference>
<evidence type="ECO:0000313" key="17">
    <source>
        <dbReference type="Proteomes" id="UP000515152"/>
    </source>
</evidence>
<dbReference type="SMART" id="SM00180">
    <property type="entry name" value="EGF_Lam"/>
    <property type="match status" value="4"/>
</dbReference>
<dbReference type="GO" id="GO:0034383">
    <property type="term" value="P:low-density lipoprotein particle clearance"/>
    <property type="evidence" value="ECO:0007669"/>
    <property type="project" value="Ensembl"/>
</dbReference>
<evidence type="ECO:0000256" key="1">
    <source>
        <dbReference type="ARBA" id="ARBA00004479"/>
    </source>
</evidence>
<dbReference type="InterPro" id="IPR009030">
    <property type="entry name" value="Growth_fac_rcpt_cys_sf"/>
</dbReference>
<dbReference type="SUPFAM" id="SSF57184">
    <property type="entry name" value="Growth factor receptor domain"/>
    <property type="match status" value="1"/>
</dbReference>
<keyword evidence="5 12" id="KW-0472">Membrane</keyword>
<name>A0A6P8FMG0_CLUHA</name>
<feature type="disulfide bond" evidence="10">
    <location>
        <begin position="2018"/>
        <end position="2027"/>
    </location>
</feature>
<keyword evidence="8" id="KW-0325">Glycoprotein</keyword>
<feature type="domain" description="FAS1" evidence="15">
    <location>
        <begin position="1104"/>
        <end position="1232"/>
    </location>
</feature>
<keyword evidence="7" id="KW-0675">Receptor</keyword>
<dbReference type="GO" id="GO:0042632">
    <property type="term" value="P:cholesterol homeostasis"/>
    <property type="evidence" value="ECO:0007669"/>
    <property type="project" value="Ensembl"/>
</dbReference>
<keyword evidence="3 12" id="KW-0812">Transmembrane</keyword>
<feature type="domain" description="EGF-like" evidence="14">
    <location>
        <begin position="880"/>
        <end position="922"/>
    </location>
</feature>
<dbReference type="InterPro" id="IPR016187">
    <property type="entry name" value="CTDL_fold"/>
</dbReference>
<feature type="disulfide bond" evidence="10">
    <location>
        <begin position="1392"/>
        <end position="1401"/>
    </location>
</feature>
<dbReference type="GO" id="GO:0090118">
    <property type="term" value="P:receptor-mediated endocytosis involved in cholesterol transport"/>
    <property type="evidence" value="ECO:0007669"/>
    <property type="project" value="Ensembl"/>
</dbReference>
<keyword evidence="17" id="KW-1185">Reference proteome</keyword>
<dbReference type="PANTHER" id="PTHR24038:SF8">
    <property type="entry name" value="STABILIN-1"/>
    <property type="match status" value="1"/>
</dbReference>
<evidence type="ECO:0000259" key="15">
    <source>
        <dbReference type="PROSITE" id="PS50213"/>
    </source>
</evidence>
<protein>
    <submittedName>
        <fullName evidence="18">Stabilin-1</fullName>
    </submittedName>
</protein>
<feature type="domain" description="FAS1" evidence="15">
    <location>
        <begin position="483"/>
        <end position="618"/>
    </location>
</feature>
<dbReference type="SMART" id="SM00181">
    <property type="entry name" value="EGF"/>
    <property type="match status" value="23"/>
</dbReference>
<feature type="disulfide bond" evidence="10">
    <location>
        <begin position="156"/>
        <end position="173"/>
    </location>
</feature>
<keyword evidence="2 10" id="KW-0245">EGF-like domain</keyword>
<feature type="domain" description="FAS1" evidence="15">
    <location>
        <begin position="1709"/>
        <end position="1849"/>
    </location>
</feature>
<evidence type="ECO:0000256" key="13">
    <source>
        <dbReference type="SAM" id="SignalP"/>
    </source>
</evidence>
<feature type="domain" description="EGF-like" evidence="14">
    <location>
        <begin position="704"/>
        <end position="744"/>
    </location>
</feature>
<dbReference type="CTD" id="23166"/>
<evidence type="ECO:0000256" key="10">
    <source>
        <dbReference type="PROSITE-ProRule" id="PRU00076"/>
    </source>
</evidence>
<feature type="disulfide bond" evidence="10">
    <location>
        <begin position="130"/>
        <end position="139"/>
    </location>
</feature>
<feature type="domain" description="EGF-like" evidence="14">
    <location>
        <begin position="1444"/>
        <end position="1485"/>
    </location>
</feature>
<feature type="disulfide bond" evidence="11">
    <location>
        <begin position="2230"/>
        <end position="2251"/>
    </location>
</feature>
<dbReference type="PANTHER" id="PTHR24038">
    <property type="entry name" value="STABILIN"/>
    <property type="match status" value="1"/>
</dbReference>
<dbReference type="SMART" id="SM00179">
    <property type="entry name" value="EGF_CA"/>
    <property type="match status" value="4"/>
</dbReference>
<dbReference type="InterPro" id="IPR024731">
    <property type="entry name" value="NELL2-like_EGF"/>
</dbReference>
<feature type="disulfide bond" evidence="10">
    <location>
        <begin position="734"/>
        <end position="743"/>
    </location>
</feature>
<dbReference type="PROSITE" id="PS00022">
    <property type="entry name" value="EGF_1"/>
    <property type="match status" value="7"/>
</dbReference>
<feature type="domain" description="EGF-like" evidence="14">
    <location>
        <begin position="148"/>
        <end position="185"/>
    </location>
</feature>
<dbReference type="InterPro" id="IPR000538">
    <property type="entry name" value="Link_dom"/>
</dbReference>
<dbReference type="InterPro" id="IPR000742">
    <property type="entry name" value="EGF"/>
</dbReference>
<accession>A0A6P8FMG0</accession>
<feature type="domain" description="EGF-like" evidence="14">
    <location>
        <begin position="1406"/>
        <end position="1443"/>
    </location>
</feature>
<dbReference type="Gene3D" id="2.10.25.10">
    <property type="entry name" value="Laminin"/>
    <property type="match status" value="11"/>
</dbReference>
<feature type="disulfide bond" evidence="10">
    <location>
        <begin position="1974"/>
        <end position="1983"/>
    </location>
</feature>
<evidence type="ECO:0000259" key="14">
    <source>
        <dbReference type="PROSITE" id="PS50026"/>
    </source>
</evidence>
<dbReference type="SUPFAM" id="SSF56436">
    <property type="entry name" value="C-type lectin-like"/>
    <property type="match status" value="1"/>
</dbReference>
<feature type="domain" description="EGF-like" evidence="14">
    <location>
        <begin position="2109"/>
        <end position="2150"/>
    </location>
</feature>
<feature type="signal peptide" evidence="13">
    <location>
        <begin position="1"/>
        <end position="16"/>
    </location>
</feature>
<feature type="domain" description="EGF-like" evidence="14">
    <location>
        <begin position="837"/>
        <end position="879"/>
    </location>
</feature>
<feature type="domain" description="EGF-like" evidence="14">
    <location>
        <begin position="1944"/>
        <end position="1984"/>
    </location>
</feature>
<feature type="disulfide bond" evidence="10">
    <location>
        <begin position="175"/>
        <end position="184"/>
    </location>
</feature>
<dbReference type="KEGG" id="char:105893503"/>
<evidence type="ECO:0000256" key="9">
    <source>
        <dbReference type="ARBA" id="ARBA00023292"/>
    </source>
</evidence>
<feature type="domain" description="EGF-like" evidence="14">
    <location>
        <begin position="102"/>
        <end position="140"/>
    </location>
</feature>
<feature type="domain" description="EGF-like" evidence="14">
    <location>
        <begin position="1486"/>
        <end position="1527"/>
    </location>
</feature>
<feature type="disulfide bond" evidence="11">
    <location>
        <begin position="2206"/>
        <end position="2275"/>
    </location>
</feature>
<dbReference type="GO" id="GO:0016020">
    <property type="term" value="C:membrane"/>
    <property type="evidence" value="ECO:0007669"/>
    <property type="project" value="UniProtKB-SubCell"/>
</dbReference>
<dbReference type="SMART" id="SM00445">
    <property type="entry name" value="LINK"/>
    <property type="match status" value="1"/>
</dbReference>
<feature type="domain" description="FAS1" evidence="15">
    <location>
        <begin position="1569"/>
        <end position="1696"/>
    </location>
</feature>
<feature type="domain" description="EGF-like" evidence="14">
    <location>
        <begin position="2068"/>
        <end position="2108"/>
    </location>
</feature>
<dbReference type="PROSITE" id="PS01241">
    <property type="entry name" value="LINK_1"/>
    <property type="match status" value="1"/>
</dbReference>
<dbReference type="Gene3D" id="2.30.180.10">
    <property type="entry name" value="FAS1 domain"/>
    <property type="match status" value="7"/>
</dbReference>
<dbReference type="PROSITE" id="PS50213">
    <property type="entry name" value="FAS1"/>
    <property type="match status" value="7"/>
</dbReference>
<dbReference type="Pfam" id="PF02469">
    <property type="entry name" value="Fasciclin"/>
    <property type="match status" value="6"/>
</dbReference>
<dbReference type="InterPro" id="IPR000782">
    <property type="entry name" value="FAS1_domain"/>
</dbReference>
<evidence type="ECO:0000313" key="18">
    <source>
        <dbReference type="RefSeq" id="XP_031424352.1"/>
    </source>
</evidence>
<organism evidence="17 18">
    <name type="scientific">Clupea harengus</name>
    <name type="common">Atlantic herring</name>
    <dbReference type="NCBI Taxonomy" id="7950"/>
    <lineage>
        <taxon>Eukaryota</taxon>
        <taxon>Metazoa</taxon>
        <taxon>Chordata</taxon>
        <taxon>Craniata</taxon>
        <taxon>Vertebrata</taxon>
        <taxon>Euteleostomi</taxon>
        <taxon>Actinopterygii</taxon>
        <taxon>Neopterygii</taxon>
        <taxon>Teleostei</taxon>
        <taxon>Clupei</taxon>
        <taxon>Clupeiformes</taxon>
        <taxon>Clupeoidei</taxon>
        <taxon>Clupeidae</taxon>
        <taxon>Clupea</taxon>
    </lineage>
</organism>
<dbReference type="OrthoDB" id="286301at2759"/>
<evidence type="ECO:0000256" key="2">
    <source>
        <dbReference type="ARBA" id="ARBA00022536"/>
    </source>
</evidence>
<dbReference type="PROSITE" id="PS50026">
    <property type="entry name" value="EGF_3"/>
    <property type="match status" value="15"/>
</dbReference>
<dbReference type="SMART" id="SM00554">
    <property type="entry name" value="FAS1"/>
    <property type="match status" value="6"/>
</dbReference>
<sequence length="2541" mass="276545">MLYLLILGIVVPCSFQQETPHSRCDEHRILQYSSPCTSCAAASAVTCPRGFRKVTTDTGNANCSYTVQIGQRDFILPGCSHTCEKVVTERRCCPNFWGPRCLPCPSWSEKACNWHGTCLDGTSGNGTCVCKNGFAGLACQECTNKNSHGEHCNSECNCVNGDCNSGPDGNGECYCQPPYSGPRCDIVSESCKNCSAHYYCKGEGEHAVCECVPGFKRIGRICAGVCVPGSCDKNADCSVKAGRFECKCKQGYEGDGKVCVPVDPCALNNGGCPVDSTLCEYKGPGQTVCSCLSGMESSNPSTGCVLKSACADSTCHSSAQCQTGQDGIPSCLCTPQQVGDGYRCYGTIMERIVELNNDGRLTGAITLFGKGCELSVSQRGPFTALVPLLHFALTGVSESSLCKHHLILGQYLSNELEGNDIWTYSGETIRFKTDKQFIFMRDPDTLFTIKESNLVASNGIIHIIDKPITNLPADASSNTQFTSQTIGDILAEDTRFNRFVSLVDNCGAPMPLRGPGPLTVFVPTNNAIDRFRDGSVLYMLSDARHKLQELLKHHMYSEAALTVDQLASMPEIHTMAKQVININITRDGRILLGEKGVSLETKDIMASNGVIHLIDGVLVPPSIVPILPHRCNVNESKILQGPCVRCSYLFSTECPPGSTEVDAHLKGCEAPPVPPFSAKILGCAKYCNVTKMREDCCKGFYGPDCKPCLGGFSHPCYDKGTCVDGIQGDGSCQCAPGFKGVACHICSDPNKHGENCDEDCHCVHGVCDNRPGSQGICRRASCLEGYSGDFCDKRVTPCNSDGVFEHCHINAYCTYSGSNTVCVCRAGYEGDGHSCAPVNLCLKPIRGGCDSNAQCVYAGPGNTSCVCTEGWTGDGEVCAEINNCLLESRGGCDKNAECVSTGPGQNDCSCKKGYMGDGRVCIMVNPCLKNNGGCHELAACKQNGSGLRNCFCPENYHGDGLTCYGTIRMELEWNSDYYNFYRLIQKSHLLNLDGNVTALVPSRTAFKKLSSTEEKFWFDYYRLPHLLNAHFLDGIFSYEDLQQHVNQQMPTLQTSTTWNIRNSSREIMIENATFLVPDVQAVNGYIHIIDTVLRPPISALPAVPPDLMDFLNKTPGFSHFRKTALLFNLTDNISKEGHTLIIPFDSAIDEYLKKTNSTELDEDVFKYHIIPDEQIFPDHIRDGTLKSTLLGKSYQIMFHVNSKNQTLANEVPLDGSFYETNRGVVMGIPQVLEIHKNRCSKDVFLKVSGRCTSCDSVPRCYSMSNPIRESFLPNMKSNCRYRKRVGTKRKYVSGCVLECLKKTSDHSCCPGYYGHECFKCPGKIDNWCYNNGKCEDGVLGSGECVCNEGFHGTACEACQPGRYGRDCKSECKCVLQNGKCMEGIEGDGTCVCYKGWKGAQCSTEVGQDECGGCAENGNCISKDGGKPTCSCVPGYEGDGLICKEINLCETRNGGCSPNANCTQTNPGINVCTCKEGYYGDGVICLEKNPCLKNNGGCDANARCIKTGPDLHACFCKVGYNGDGVVCTPLNPCWKDNGGCNINARCRQTGPGEHNCTCYLGYRGDGFNCAGSISRELLHLSAASWYRSALRMARIRDIYSKGPLTVFVPHRDYIGNSTITAWFNASRAPDLLRYHIVGCEELSLSDLKSIDTVVAASGHELKFSVKKGVLYLNDDAQILESDHFGSNGVIHILDKILTPYDLSTKAVISPPLNVTSAAEAYGYSQFSKLLKDTNLVTLVENKVLQPFTMFWPSDEALNALSAERKTWLYSEDHRDKLEAFMKAHMVRDIATVAVSLPTQEMRSMYGTSSISVSCDKTKIGKLLINNNEAKIMERHLVFDGGIAYGIDQLLEPPNLGARCDGLDQKQIHGRCGSCFRPPNCPLFSQDTGKVSSCFHQHGFQGRMYLTPFTSFRHRWDDSFPRFGCRRECKVTEWTFRCCKNHHGMNCHVCPGGLEAPCGAHGDCDDGRAGTGACKCHPGFKGSACELCLANHYGSECTVCKCAVHGKCDDGMDGSGNCFCDEGWTGNYCESKLESTPVCSPGCHPNAVCLLGNQCECQNPFEGDGLNCTAPDFCSEYNGGCHQHADCLQDELNVTCSCTSGYSGDGNDCSPIDRCTDNNGGCSDFATCVFTGPNERGCQCNAGYVGDGLQCLEKAVPPTDRCLEDNGGCHPKASCKDLHFHTKTAGVFHLRSPDGKYKMNFTSAEASCQAEGAMLATFSQLADAQQLGMHLCVAGWIDGRKVGYPIRFPSAKCGDNRVGIILYKDPVDTSSTYDAYCYRMQDVECVCKRDYVGDGSFCNGDLASVLAMNAKFSTFYSAILRYASTAVEGQNLMNFLSASSSFATLFVPHDEGFSVNETLSWRDMEYHVSINHSIHFFNNLTQNLVIPSRLGCDLTIVIPGANATLSDNAEPKLVNKRRILVWDIPAMNGVIHIIEGPLKAPPQIVKPSPSTTQSGGAYGVPILVTLFVLLAASGMAYYVFRRKKDAFRFQFFKNEDEGGPSSESTNPGLVSIPNPCYSGYTAFAEPFGDSTTKGPADPQNLLE</sequence>
<dbReference type="FunFam" id="3.10.100.10:FF:000001">
    <property type="entry name" value="Hyaluronan proteoglycan link protein 1"/>
    <property type="match status" value="1"/>
</dbReference>
<gene>
    <name evidence="18" type="primary">stab1</name>
</gene>
<evidence type="ECO:0000256" key="5">
    <source>
        <dbReference type="ARBA" id="ARBA00023136"/>
    </source>
</evidence>
<dbReference type="GO" id="GO:0150024">
    <property type="term" value="P:oxidised low-density lipoprotein particle clearance"/>
    <property type="evidence" value="ECO:0007669"/>
    <property type="project" value="Ensembl"/>
</dbReference>
<evidence type="ECO:0000256" key="11">
    <source>
        <dbReference type="PROSITE-ProRule" id="PRU00323"/>
    </source>
</evidence>
<dbReference type="PROSITE" id="PS01186">
    <property type="entry name" value="EGF_2"/>
    <property type="match status" value="13"/>
</dbReference>
<dbReference type="PROSITE" id="PS01248">
    <property type="entry name" value="EGF_LAM_1"/>
    <property type="match status" value="2"/>
</dbReference>
<dbReference type="GO" id="GO:0005540">
    <property type="term" value="F:hyaluronic acid binding"/>
    <property type="evidence" value="ECO:0007669"/>
    <property type="project" value="InterPro"/>
</dbReference>
<feature type="transmembrane region" description="Helical" evidence="12">
    <location>
        <begin position="2456"/>
        <end position="2478"/>
    </location>
</feature>
<feature type="domain" description="EGF-like" evidence="14">
    <location>
        <begin position="1363"/>
        <end position="1402"/>
    </location>
</feature>
<proteinExistence type="predicted"/>
<feature type="domain" description="FAS1" evidence="15">
    <location>
        <begin position="964"/>
        <end position="1093"/>
    </location>
</feature>
<feature type="domain" description="EGF-like" evidence="14">
    <location>
        <begin position="1991"/>
        <end position="2028"/>
    </location>
</feature>
<dbReference type="Pfam" id="PF24887">
    <property type="entry name" value="EGF_STAB1-2"/>
    <property type="match status" value="1"/>
</dbReference>
<reference evidence="18" key="1">
    <citation type="submission" date="2025-08" db="UniProtKB">
        <authorList>
            <consortium name="RefSeq"/>
        </authorList>
    </citation>
    <scope>IDENTIFICATION</scope>
</reference>
<dbReference type="Gene3D" id="3.10.100.10">
    <property type="entry name" value="Mannose-Binding Protein A, subunit A"/>
    <property type="match status" value="1"/>
</dbReference>
<comment type="caution">
    <text evidence="10">Lacks conserved residue(s) required for the propagation of feature annotation.</text>
</comment>
<dbReference type="Gene3D" id="2.170.300.10">
    <property type="entry name" value="Tie2 ligand-binding domain superfamily"/>
    <property type="match status" value="1"/>
</dbReference>
<dbReference type="GO" id="GO:0005509">
    <property type="term" value="F:calcium ion binding"/>
    <property type="evidence" value="ECO:0007669"/>
    <property type="project" value="InterPro"/>
</dbReference>
<keyword evidence="6 10" id="KW-1015">Disulfide bond</keyword>
<evidence type="ECO:0000256" key="7">
    <source>
        <dbReference type="ARBA" id="ARBA00023170"/>
    </source>
</evidence>
<dbReference type="SUPFAM" id="SSF82153">
    <property type="entry name" value="FAS1 domain"/>
    <property type="match status" value="7"/>
</dbReference>
<comment type="subcellular location">
    <subcellularLocation>
        <location evidence="1">Membrane</location>
        <topology evidence="1">Single-pass type I membrane protein</topology>
    </subcellularLocation>
</comment>
<keyword evidence="13" id="KW-0732">Signal</keyword>
<dbReference type="Pfam" id="PF12947">
    <property type="entry name" value="EGF_3"/>
    <property type="match status" value="8"/>
</dbReference>
<keyword evidence="9" id="KW-0424">Laminin EGF-like domain</keyword>
<dbReference type="GO" id="GO:1901492">
    <property type="term" value="P:positive regulation of lymphangiogenesis"/>
    <property type="evidence" value="ECO:0007669"/>
    <property type="project" value="Ensembl"/>
</dbReference>
<dbReference type="PROSITE" id="PS50963">
    <property type="entry name" value="LINK_2"/>
    <property type="match status" value="1"/>
</dbReference>
<feature type="domain" description="EGF-like" evidence="14">
    <location>
        <begin position="1318"/>
        <end position="1356"/>
    </location>
</feature>
<feature type="chain" id="PRO_5028236260" evidence="13">
    <location>
        <begin position="17"/>
        <end position="2541"/>
    </location>
</feature>